<reference evidence="3 4" key="1">
    <citation type="submission" date="2020-11" db="EMBL/GenBank/DDBJ databases">
        <title>Pseudonocardia abyssalis sp. nov. and Pseudonocardia oceani sp. nov., description and phylogenomic analysis of two novel actinomycetes isolated from the deep Southern Ocean.</title>
        <authorList>
            <person name="Parra J."/>
        </authorList>
    </citation>
    <scope>NUCLEOTIDE SEQUENCE [LARGE SCALE GENOMIC DNA]</scope>
    <source>
        <strain evidence="4">KRD185</strain>
    </source>
</reference>
<sequence length="197" mass="20196">MSTTSVPDLAPAADRVAGLLDGVRDEQLEAPTPCAGTSVGALLSHLQMLCGAFRTGAEKGADPGPPPPEPPPLDPRWRTALPVELDALVRAWRAPGALEGSTSVGGVAMPAGDVAVVALDELVLHGWDLARALGRPYEADPESVRACLGFVSAVSVPEGVPGLFGPPVPVPEDAPELDRLLALSGRDPAWTPVGASR</sequence>
<feature type="region of interest" description="Disordered" evidence="1">
    <location>
        <begin position="55"/>
        <end position="74"/>
    </location>
</feature>
<evidence type="ECO:0000313" key="4">
    <source>
        <dbReference type="Proteomes" id="UP000694300"/>
    </source>
</evidence>
<dbReference type="Proteomes" id="UP000694300">
    <property type="component" value="Unassembled WGS sequence"/>
</dbReference>
<comment type="caution">
    <text evidence="3">The sequence shown here is derived from an EMBL/GenBank/DDBJ whole genome shotgun (WGS) entry which is preliminary data.</text>
</comment>
<evidence type="ECO:0000259" key="2">
    <source>
        <dbReference type="Pfam" id="PF11716"/>
    </source>
</evidence>
<evidence type="ECO:0000313" key="3">
    <source>
        <dbReference type="EMBL" id="MBW0130662.1"/>
    </source>
</evidence>
<dbReference type="Pfam" id="PF11716">
    <property type="entry name" value="MDMPI_N"/>
    <property type="match status" value="1"/>
</dbReference>
<dbReference type="InterPro" id="IPR024344">
    <property type="entry name" value="MDMPI_metal-binding"/>
</dbReference>
<dbReference type="NCBIfam" id="TIGR03083">
    <property type="entry name" value="maleylpyruvate isomerase family mycothiol-dependent enzyme"/>
    <property type="match status" value="1"/>
</dbReference>
<feature type="compositionally biased region" description="Pro residues" evidence="1">
    <location>
        <begin position="63"/>
        <end position="74"/>
    </location>
</feature>
<name>A0ABS6UEI9_9PSEU</name>
<accession>A0ABS6UEI9</accession>
<proteinExistence type="predicted"/>
<dbReference type="NCBIfam" id="TIGR03086">
    <property type="entry name" value="TIGR03086 family metal-binding protein"/>
    <property type="match status" value="1"/>
</dbReference>
<protein>
    <submittedName>
        <fullName evidence="3">TIGR03086 family protein</fullName>
    </submittedName>
</protein>
<evidence type="ECO:0000256" key="1">
    <source>
        <dbReference type="SAM" id="MobiDB-lite"/>
    </source>
</evidence>
<dbReference type="EMBL" id="JADQDF010000001">
    <property type="protein sequence ID" value="MBW0130662.1"/>
    <property type="molecule type" value="Genomic_DNA"/>
</dbReference>
<keyword evidence="4" id="KW-1185">Reference proteome</keyword>
<organism evidence="3 4">
    <name type="scientific">Pseudonocardia oceani</name>
    <dbReference type="NCBI Taxonomy" id="2792013"/>
    <lineage>
        <taxon>Bacteria</taxon>
        <taxon>Bacillati</taxon>
        <taxon>Actinomycetota</taxon>
        <taxon>Actinomycetes</taxon>
        <taxon>Pseudonocardiales</taxon>
        <taxon>Pseudonocardiaceae</taxon>
        <taxon>Pseudonocardia</taxon>
    </lineage>
</organism>
<feature type="domain" description="Mycothiol-dependent maleylpyruvate isomerase metal-binding" evidence="2">
    <location>
        <begin position="9"/>
        <end position="130"/>
    </location>
</feature>
<gene>
    <name evidence="3" type="ORF">I4I82_23750</name>
</gene>
<dbReference type="InterPro" id="IPR017517">
    <property type="entry name" value="Maleyloyr_isom"/>
</dbReference>
<dbReference type="RefSeq" id="WP_218596030.1">
    <property type="nucleotide sequence ID" value="NZ_JADQDF010000001.1"/>
</dbReference>
<dbReference type="InterPro" id="IPR017520">
    <property type="entry name" value="CHP03086"/>
</dbReference>